<proteinExistence type="inferred from homology"/>
<dbReference type="EMBL" id="JAUUTY010000005">
    <property type="protein sequence ID" value="KAK1627310.1"/>
    <property type="molecule type" value="Genomic_DNA"/>
</dbReference>
<evidence type="ECO:0000256" key="3">
    <source>
        <dbReference type="ARBA" id="ARBA00023235"/>
    </source>
</evidence>
<gene>
    <name evidence="5" type="ORF">QYE76_001625</name>
</gene>
<accession>A0AAD8RM61</accession>
<dbReference type="InterPro" id="IPR032697">
    <property type="entry name" value="SQ_cyclase_N"/>
</dbReference>
<organism evidence="5 6">
    <name type="scientific">Lolium multiflorum</name>
    <name type="common">Italian ryegrass</name>
    <name type="synonym">Lolium perenne subsp. multiflorum</name>
    <dbReference type="NCBI Taxonomy" id="4521"/>
    <lineage>
        <taxon>Eukaryota</taxon>
        <taxon>Viridiplantae</taxon>
        <taxon>Streptophyta</taxon>
        <taxon>Embryophyta</taxon>
        <taxon>Tracheophyta</taxon>
        <taxon>Spermatophyta</taxon>
        <taxon>Magnoliopsida</taxon>
        <taxon>Liliopsida</taxon>
        <taxon>Poales</taxon>
        <taxon>Poaceae</taxon>
        <taxon>BOP clade</taxon>
        <taxon>Pooideae</taxon>
        <taxon>Poodae</taxon>
        <taxon>Poeae</taxon>
        <taxon>Poeae Chloroplast Group 2 (Poeae type)</taxon>
        <taxon>Loliodinae</taxon>
        <taxon>Loliinae</taxon>
        <taxon>Lolium</taxon>
    </lineage>
</organism>
<dbReference type="Pfam" id="PF13249">
    <property type="entry name" value="SQHop_cyclase_N"/>
    <property type="match status" value="1"/>
</dbReference>
<dbReference type="AlphaFoldDB" id="A0AAD8RM61"/>
<evidence type="ECO:0000259" key="4">
    <source>
        <dbReference type="Pfam" id="PF13249"/>
    </source>
</evidence>
<dbReference type="FunFam" id="1.50.10.20:FF:000002">
    <property type="entry name" value="Terpene cyclase/mutase family member"/>
    <property type="match status" value="1"/>
</dbReference>
<dbReference type="PANTHER" id="PTHR11764:SF84">
    <property type="entry name" value="TERPENE CYCLASE_MUTASE FAMILY MEMBER"/>
    <property type="match status" value="1"/>
</dbReference>
<dbReference type="SUPFAM" id="SSF48239">
    <property type="entry name" value="Terpenoid cyclases/Protein prenyltransferases"/>
    <property type="match status" value="2"/>
</dbReference>
<evidence type="ECO:0000256" key="2">
    <source>
        <dbReference type="ARBA" id="ARBA00022737"/>
    </source>
</evidence>
<dbReference type="GO" id="GO:0031559">
    <property type="term" value="F:oxidosqualene cyclase activity"/>
    <property type="evidence" value="ECO:0007669"/>
    <property type="project" value="UniProtKB-ARBA"/>
</dbReference>
<dbReference type="PANTHER" id="PTHR11764">
    <property type="entry name" value="TERPENE CYCLASE/MUTASE FAMILY MEMBER"/>
    <property type="match status" value="1"/>
</dbReference>
<keyword evidence="2" id="KW-0677">Repeat</keyword>
<dbReference type="GO" id="GO:0005811">
    <property type="term" value="C:lipid droplet"/>
    <property type="evidence" value="ECO:0007669"/>
    <property type="project" value="InterPro"/>
</dbReference>
<feature type="domain" description="Squalene cyclase N-terminal" evidence="4">
    <location>
        <begin position="98"/>
        <end position="366"/>
    </location>
</feature>
<dbReference type="Proteomes" id="UP001231189">
    <property type="component" value="Unassembled WGS sequence"/>
</dbReference>
<dbReference type="Gene3D" id="1.50.10.20">
    <property type="match status" value="1"/>
</dbReference>
<dbReference type="NCBIfam" id="TIGR01787">
    <property type="entry name" value="squalene_cyclas"/>
    <property type="match status" value="1"/>
</dbReference>
<protein>
    <recommendedName>
        <fullName evidence="4">Squalene cyclase N-terminal domain-containing protein</fullName>
    </recommendedName>
</protein>
<dbReference type="GO" id="GO:0016104">
    <property type="term" value="P:triterpenoid biosynthetic process"/>
    <property type="evidence" value="ECO:0007669"/>
    <property type="project" value="InterPro"/>
</dbReference>
<keyword evidence="6" id="KW-1185">Reference proteome</keyword>
<evidence type="ECO:0000313" key="6">
    <source>
        <dbReference type="Proteomes" id="UP001231189"/>
    </source>
</evidence>
<evidence type="ECO:0000313" key="5">
    <source>
        <dbReference type="EMBL" id="KAK1627310.1"/>
    </source>
</evidence>
<sequence>MWKLKIGGASGPWLRSTSEFLGRQVWEFDPDAGTAEERAEVERMRRDFTEHRFERKESQDLLLRLQYAKLNSLGVNNPKIKLENITEVTEECISTSLTRALNQWCTLQAHDGHWPGDYSGILFIMPMFIFSLYVTRSLDIVISSEHRREICRHIYNHQNEDGGWGIHVRGPSNMFGSCLNYAALRLLGEMLHGNDALIKGQDWILSHGTATHVPQWGKIFLSILGIYDWSGNNPIIPELWLVPYFLPIHPGRFWCFCRLVYMSMAYLYGKKFVGPITPTILALREELYCGPYENIDWNKARDSCAKEDLHHPHSQAQNIINVCLNRFVEPMLNYWPANKLRERAMSNLMEHIHYNDETTEYITICPVDKALNMICCWVENPNSNAFKQHLPRVYDYLWLAEDGMKAKIYDGCQSWETPFIIQAFCSSNLIEEFGPTIEKAHEFIKKSQVRKNYPSYQSFYRHRSKGSWTLSTIDNGWSVSDCTAESVKALLLLSKILPKHVGDSIEEERLYDAIDCILSFMNKDGSFSTYECKRTYSWLEVLNPSESFQNIVIDHP</sequence>
<comment type="similarity">
    <text evidence="1">Belongs to the terpene cyclase/mutase family.</text>
</comment>
<evidence type="ECO:0000256" key="1">
    <source>
        <dbReference type="ARBA" id="ARBA00009755"/>
    </source>
</evidence>
<dbReference type="InterPro" id="IPR018333">
    <property type="entry name" value="Squalene_cyclase"/>
</dbReference>
<reference evidence="5" key="1">
    <citation type="submission" date="2023-07" db="EMBL/GenBank/DDBJ databases">
        <title>A chromosome-level genome assembly of Lolium multiflorum.</title>
        <authorList>
            <person name="Chen Y."/>
            <person name="Copetti D."/>
            <person name="Kolliker R."/>
            <person name="Studer B."/>
        </authorList>
    </citation>
    <scope>NUCLEOTIDE SEQUENCE</scope>
    <source>
        <strain evidence="5">02402/16</strain>
        <tissue evidence="5">Leaf</tissue>
    </source>
</reference>
<keyword evidence="3" id="KW-0413">Isomerase</keyword>
<dbReference type="InterPro" id="IPR008930">
    <property type="entry name" value="Terpenoid_cyclase/PrenylTrfase"/>
</dbReference>
<comment type="caution">
    <text evidence="5">The sequence shown here is derived from an EMBL/GenBank/DDBJ whole genome shotgun (WGS) entry which is preliminary data.</text>
</comment>
<name>A0AAD8RM61_LOLMU</name>